<feature type="compositionally biased region" description="Acidic residues" evidence="1">
    <location>
        <begin position="650"/>
        <end position="663"/>
    </location>
</feature>
<feature type="compositionally biased region" description="Polar residues" evidence="1">
    <location>
        <begin position="118"/>
        <end position="127"/>
    </location>
</feature>
<protein>
    <submittedName>
        <fullName evidence="2">Uncharacterized protein</fullName>
    </submittedName>
</protein>
<feature type="compositionally biased region" description="Basic residues" evidence="1">
    <location>
        <begin position="7"/>
        <end position="22"/>
    </location>
</feature>
<feature type="region of interest" description="Disordered" evidence="1">
    <location>
        <begin position="195"/>
        <end position="246"/>
    </location>
</feature>
<feature type="compositionally biased region" description="Polar residues" evidence="1">
    <location>
        <begin position="1463"/>
        <end position="1481"/>
    </location>
</feature>
<gene>
    <name evidence="2" type="ORF">AC579_5484</name>
</gene>
<feature type="region of interest" description="Disordered" evidence="1">
    <location>
        <begin position="1455"/>
        <end position="1496"/>
    </location>
</feature>
<dbReference type="PANTHER" id="PTHR35340">
    <property type="entry name" value="PQQ ENZYME REPEAT PROTEIN-RELATED"/>
    <property type="match status" value="1"/>
</dbReference>
<feature type="compositionally biased region" description="Low complexity" evidence="1">
    <location>
        <begin position="50"/>
        <end position="61"/>
    </location>
</feature>
<evidence type="ECO:0000313" key="2">
    <source>
        <dbReference type="EMBL" id="KXT16767.1"/>
    </source>
</evidence>
<dbReference type="EMBL" id="LFZO01000030">
    <property type="protein sequence ID" value="KXT16767.1"/>
    <property type="molecule type" value="Genomic_DNA"/>
</dbReference>
<name>A0A139IPP1_9PEZI</name>
<feature type="region of interest" description="Disordered" evidence="1">
    <location>
        <begin position="1"/>
        <end position="68"/>
    </location>
</feature>
<dbReference type="PANTHER" id="PTHR35340:SF5">
    <property type="entry name" value="ASST-DOMAIN-CONTAINING PROTEIN"/>
    <property type="match status" value="1"/>
</dbReference>
<proteinExistence type="predicted"/>
<dbReference type="Gene3D" id="3.30.450.20">
    <property type="entry name" value="PAS domain"/>
    <property type="match status" value="1"/>
</dbReference>
<dbReference type="Pfam" id="PF14269">
    <property type="entry name" value="Arylsulfotran_2"/>
    <property type="match status" value="1"/>
</dbReference>
<comment type="caution">
    <text evidence="2">The sequence shown here is derived from an EMBL/GenBank/DDBJ whole genome shotgun (WGS) entry which is preliminary data.</text>
</comment>
<dbReference type="STRING" id="113226.A0A139IPP1"/>
<feature type="region of interest" description="Disordered" evidence="1">
    <location>
        <begin position="150"/>
        <end position="177"/>
    </location>
</feature>
<dbReference type="InterPro" id="IPR053143">
    <property type="entry name" value="Arylsulfate_ST"/>
</dbReference>
<dbReference type="OrthoDB" id="5427350at2759"/>
<dbReference type="InterPro" id="IPR039535">
    <property type="entry name" value="ASST-like"/>
</dbReference>
<feature type="region of interest" description="Disordered" evidence="1">
    <location>
        <begin position="792"/>
        <end position="814"/>
    </location>
</feature>
<feature type="region of interest" description="Disordered" evidence="1">
    <location>
        <begin position="110"/>
        <end position="132"/>
    </location>
</feature>
<evidence type="ECO:0000313" key="3">
    <source>
        <dbReference type="Proteomes" id="UP000073492"/>
    </source>
</evidence>
<reference evidence="2 3" key="1">
    <citation type="submission" date="2015-07" db="EMBL/GenBank/DDBJ databases">
        <title>Comparative genomics of the Sigatoka disease complex on banana suggests a link between parallel evolutionary changes in Pseudocercospora fijiensis and Pseudocercospora eumusae and increased virulence on the banana host.</title>
        <authorList>
            <person name="Chang T.-C."/>
            <person name="Salvucci A."/>
            <person name="Crous P.W."/>
            <person name="Stergiopoulos I."/>
        </authorList>
    </citation>
    <scope>NUCLEOTIDE SEQUENCE [LARGE SCALE GENOMIC DNA]</scope>
    <source>
        <strain evidence="2 3">CBS 116634</strain>
    </source>
</reference>
<accession>A0A139IPP1</accession>
<dbReference type="Proteomes" id="UP000073492">
    <property type="component" value="Unassembled WGS sequence"/>
</dbReference>
<organism evidence="2 3">
    <name type="scientific">Pseudocercospora musae</name>
    <dbReference type="NCBI Taxonomy" id="113226"/>
    <lineage>
        <taxon>Eukaryota</taxon>
        <taxon>Fungi</taxon>
        <taxon>Dikarya</taxon>
        <taxon>Ascomycota</taxon>
        <taxon>Pezizomycotina</taxon>
        <taxon>Dothideomycetes</taxon>
        <taxon>Dothideomycetidae</taxon>
        <taxon>Mycosphaerellales</taxon>
        <taxon>Mycosphaerellaceae</taxon>
        <taxon>Pseudocercospora</taxon>
    </lineage>
</organism>
<feature type="region of interest" description="Disordered" evidence="1">
    <location>
        <begin position="633"/>
        <end position="672"/>
    </location>
</feature>
<dbReference type="InterPro" id="IPR035965">
    <property type="entry name" value="PAS-like_dom_sf"/>
</dbReference>
<evidence type="ECO:0000256" key="1">
    <source>
        <dbReference type="SAM" id="MobiDB-lite"/>
    </source>
</evidence>
<feature type="compositionally biased region" description="Low complexity" evidence="1">
    <location>
        <begin position="793"/>
        <end position="805"/>
    </location>
</feature>
<dbReference type="SUPFAM" id="SSF55785">
    <property type="entry name" value="PYP-like sensor domain (PAS domain)"/>
    <property type="match status" value="1"/>
</dbReference>
<keyword evidence="3" id="KW-1185">Reference proteome</keyword>
<feature type="compositionally biased region" description="Gly residues" evidence="1">
    <location>
        <begin position="200"/>
        <end position="209"/>
    </location>
</feature>
<sequence length="1496" mass="165919">MESTSKPSHKLFPKFAPFRKKQVRDPRSEDALSDTPWSVNESKGSPRLPQQQVTSTETSEQAWSIPYITEGSEESLNLSSLVATKPLPPYTPLPVPGRTSSVGNGEVKANAKHRGRQANGQPASKTPVNGLERDDSSLISLSFDDRLLGPRSPVSSTVHQPPAPPAVPNMPRSNESPILGRARCATDVHMVSYNRELTGSSGGGGGGGNHKPYQPQLHANSPHTGRSGPHTLVCSDGKEHTLDQFPEPPQHRVLSPPASISSSNLAVPTTLGPHALAQLQTPSADRSDVLETELDTVDDPNSWNVIKPNMRSEEQWDNELYSLEKRAQQLYSAEHLHILLEDTDFHSKFSAFLRRYRPWRLPILAYYWDACKALRALNYANSLAQSLAGRNYEGRPQSPGTVANAQLHHAASHAFQELLGDDLHWYIAHTYIGIVGAVMNSRIMNTLPAPLRETSQGLAEVFCITDPTRRDNPIILASQAFTRHSGCPMDYILGRNCRFMQGPGTTIDSCRRFAISLAKGEDHSEIFVNYRRDGSPFLSLVMNAHLIDSRGNLRYHLGAQVDVSGLLKNCSGLDSLAKLVEGQRRREDSQPLRSSSVEAIKPLSEMFNGRELDTISKFGGVLHRSAEHELQANTSASKANGHGRVLLADGDSEGDDAEEEEKQEEASVERDAAELPLTELNLRGVYKYYVLVRPHPSLRVLFASPTLRVPGVLQSQFLHRIGGTKMRNDLSAAFQDGKVVTARVRWLRSLSEDGEGGGEGSIRWIHCTPLYHHTGNVGLWMVVVVVPEGGESGASQSSRAGSRLASRSDDGGRGRERCVTRRRFAYGIPPGAHVFCLYLWQFSLCQHAIALALRPDAVSAAPPAYDQAVDNGTFGYYPTRSYITAEGLNSPQTNFLQWHPRCNDGSLYFITPRGWGIPNPGPMLLDERGNLVWAKHFDNKFGGQAYDFMVQRYQGEDYLTFWLGDDRVRGHGSGFYYMLNASYDIVHRVGAAHGLSADLHEFLITHESTALMTMYDITEHDVTALPGYEPDPERPDESTYIWDCVFQEISIDTGDLIYQWRASEHIDIAATYRGIGPGGSRNDPFDWFHLNSIEKDELGNYLISARYPHSITYIDGKTSETIWTLGGKLNDFMDLSGGNATNFAWQHDARFLPIDTFPNMYTPPRERDGYITKLITLFDNAAEDQHYEYGMPLSRGLLLEVTFPVESTRTARQPGASVEDVPDVNMKKVLENNGTNPDYTVRVVKSYENPQNVRSSSQGSMQILPQGPGQDPKVFVGFGLNAVWTEFDADGTVLCDVHYGATTSWERGDIQSYRSYKFPWVGMPEVPPAVDISDDDVEIYVSWNGATEVAKWVLQCSEKDTEDEKPWEDLIVARREDFEASILLPNAVGDSRYLRVIALDEKGRRLPYGTSRVIDRGVVASYMPAVSTSLPHEITSLSPLNVLIIAVEQDATIVHQGQHESSNDQSQEGAWGNETSDNGQISKDDIIMNHSNSAQH</sequence>